<dbReference type="PANTHER" id="PTHR23080">
    <property type="entry name" value="THAP DOMAIN PROTEIN"/>
    <property type="match status" value="1"/>
</dbReference>
<protein>
    <submittedName>
        <fullName evidence="11">Uncharacterized protein LOC108902485</fullName>
    </submittedName>
</protein>
<dbReference type="RefSeq" id="XP_018559883.1">
    <property type="nucleotide sequence ID" value="XM_018704367.2"/>
</dbReference>
<feature type="compositionally biased region" description="Acidic residues" evidence="7">
    <location>
        <begin position="190"/>
        <end position="201"/>
    </location>
</feature>
<evidence type="ECO:0000259" key="8">
    <source>
        <dbReference type="PROSITE" id="PS50950"/>
    </source>
</evidence>
<dbReference type="PROSITE" id="PS50950">
    <property type="entry name" value="ZF_THAP"/>
    <property type="match status" value="1"/>
</dbReference>
<evidence type="ECO:0000256" key="5">
    <source>
        <dbReference type="ARBA" id="ARBA00023125"/>
    </source>
</evidence>
<keyword evidence="10" id="KW-1185">Reference proteome</keyword>
<keyword evidence="2" id="KW-0479">Metal-binding</keyword>
<evidence type="ECO:0000256" key="6">
    <source>
        <dbReference type="PROSITE-ProRule" id="PRU00309"/>
    </source>
</evidence>
<dbReference type="InParanoid" id="A0A4W6EYL7"/>
<dbReference type="Pfam" id="PF05485">
    <property type="entry name" value="THAP"/>
    <property type="match status" value="1"/>
</dbReference>
<name>A0A4W6EYL7_LATCA</name>
<dbReference type="PANTHER" id="PTHR23080:SF144">
    <property type="entry name" value="SPINDLE AND KINETOCHORE ASSOCIATED COMPLEX SUBUNIT 3"/>
    <property type="match status" value="1"/>
</dbReference>
<evidence type="ECO:0000256" key="7">
    <source>
        <dbReference type="SAM" id="MobiDB-lite"/>
    </source>
</evidence>
<dbReference type="Proteomes" id="UP000314980">
    <property type="component" value="Unassembled WGS sequence"/>
</dbReference>
<reference evidence="10" key="1">
    <citation type="submission" date="2015-09" db="EMBL/GenBank/DDBJ databases">
        <authorList>
            <person name="Sai Rama Sridatta P."/>
        </authorList>
    </citation>
    <scope>NUCLEOTIDE SEQUENCE [LARGE SCALE GENOMIC DNA]</scope>
</reference>
<dbReference type="Proteomes" id="UP000694890">
    <property type="component" value="Linkage group LG1"/>
</dbReference>
<dbReference type="GO" id="GO:0003677">
    <property type="term" value="F:DNA binding"/>
    <property type="evidence" value="ECO:0007669"/>
    <property type="project" value="UniProtKB-UniRule"/>
</dbReference>
<keyword evidence="3 6" id="KW-0863">Zinc-finger</keyword>
<evidence type="ECO:0000313" key="11">
    <source>
        <dbReference type="RefSeq" id="XP_018559883.1"/>
    </source>
</evidence>
<dbReference type="GeneTree" id="ENSGT00940000164249"/>
<dbReference type="SUPFAM" id="SSF57716">
    <property type="entry name" value="Glucocorticoid receptor-like (DNA-binding domain)"/>
    <property type="match status" value="1"/>
</dbReference>
<dbReference type="OrthoDB" id="7312725at2759"/>
<evidence type="ECO:0000256" key="4">
    <source>
        <dbReference type="ARBA" id="ARBA00022833"/>
    </source>
</evidence>
<feature type="domain" description="THAP-type" evidence="8">
    <location>
        <begin position="46"/>
        <end position="121"/>
    </location>
</feature>
<evidence type="ECO:0000313" key="9">
    <source>
        <dbReference type="Ensembl" id="ENSLCAP00010043179.1"/>
    </source>
</evidence>
<sequence>MQMTVNDVTTVFSPFFPHPLVVHHFGSQNTQRIAAHTFTLFCGLTMVHTCVVAGCRNRRTPDTTLSFYRFPRDPERKQRWIAAVNREGWVPNDGSRLCSTHFISGKQVKNPRSPDYVPSVFTTAPLSPEMKESGALEILDKQEARVEAANALLFLQGQGRSVVGERGQEEHPEEREQEAIVEESASSLSTDEDDEDDDESVSDSKKGKFAQTSDAPVNFDDILKALKKENQALRESVEKMSLSENSLRNDAEKVKFYTGLPNYFVLETVMWLLAPHMDGMKNVKLSKFQQLLLTLMRLRLDLRNQDLAYRFGVKVGTVTRTVHRMVNIMSSTLVPTAVFWPSRAELRKNLPAALRTSHPDCAVIIDCFTVPFEEPVSRGNQQQQQQQRVLPISQGVGTSHNVLKYLIGVAPQGVVTFVSRGVLGNVSDKSLAEGCGFLCKLLPGDVHIGESQSRHCRFCGCPRSPV</sequence>
<evidence type="ECO:0000256" key="1">
    <source>
        <dbReference type="ARBA" id="ARBA00001968"/>
    </source>
</evidence>
<dbReference type="InterPro" id="IPR027806">
    <property type="entry name" value="HARBI1_dom"/>
</dbReference>
<dbReference type="AlphaFoldDB" id="A0A4W6EYL7"/>
<evidence type="ECO:0000313" key="10">
    <source>
        <dbReference type="Proteomes" id="UP000314980"/>
    </source>
</evidence>
<evidence type="ECO:0000256" key="3">
    <source>
        <dbReference type="ARBA" id="ARBA00022771"/>
    </source>
</evidence>
<reference evidence="9" key="3">
    <citation type="submission" date="2025-05" db="UniProtKB">
        <authorList>
            <consortium name="Ensembl"/>
        </authorList>
    </citation>
    <scope>IDENTIFICATION</scope>
</reference>
<dbReference type="Pfam" id="PF13613">
    <property type="entry name" value="HTH_Tnp_4"/>
    <property type="match status" value="1"/>
</dbReference>
<gene>
    <name evidence="9 11" type="primary">LOC108902485</name>
</gene>
<proteinExistence type="predicted"/>
<accession>A0A4W6EYL7</accession>
<keyword evidence="5 6" id="KW-0238">DNA-binding</keyword>
<keyword evidence="4" id="KW-0862">Zinc</keyword>
<dbReference type="InterPro" id="IPR027805">
    <property type="entry name" value="Transposase_HTH_dom"/>
</dbReference>
<dbReference type="InterPro" id="IPR006612">
    <property type="entry name" value="THAP_Znf"/>
</dbReference>
<reference evidence="11" key="2">
    <citation type="submission" date="2025-04" db="UniProtKB">
        <authorList>
            <consortium name="RefSeq"/>
        </authorList>
    </citation>
    <scope>IDENTIFICATION</scope>
    <source>
        <tissue evidence="11">Brain</tissue>
    </source>
</reference>
<feature type="compositionally biased region" description="Basic and acidic residues" evidence="7">
    <location>
        <begin position="166"/>
        <end position="178"/>
    </location>
</feature>
<dbReference type="SMART" id="SM00980">
    <property type="entry name" value="THAP"/>
    <property type="match status" value="1"/>
</dbReference>
<dbReference type="KEGG" id="lcf:108902485"/>
<organism evidence="9 10">
    <name type="scientific">Lates calcarifer</name>
    <name type="common">Barramundi</name>
    <name type="synonym">Holocentrus calcarifer</name>
    <dbReference type="NCBI Taxonomy" id="8187"/>
    <lineage>
        <taxon>Eukaryota</taxon>
        <taxon>Metazoa</taxon>
        <taxon>Chordata</taxon>
        <taxon>Craniata</taxon>
        <taxon>Vertebrata</taxon>
        <taxon>Euteleostomi</taxon>
        <taxon>Actinopterygii</taxon>
        <taxon>Neopterygii</taxon>
        <taxon>Teleostei</taxon>
        <taxon>Neoteleostei</taxon>
        <taxon>Acanthomorphata</taxon>
        <taxon>Carangaria</taxon>
        <taxon>Carangaria incertae sedis</taxon>
        <taxon>Centropomidae</taxon>
        <taxon>Lates</taxon>
    </lineage>
</organism>
<dbReference type="Ensembl" id="ENSLCAT00010044239.1">
    <property type="protein sequence ID" value="ENSLCAP00010043179.1"/>
    <property type="gene ID" value="ENSLCAG00010020136.1"/>
</dbReference>
<dbReference type="GO" id="GO:0008270">
    <property type="term" value="F:zinc ion binding"/>
    <property type="evidence" value="ECO:0007669"/>
    <property type="project" value="UniProtKB-KW"/>
</dbReference>
<dbReference type="GeneID" id="108902485"/>
<evidence type="ECO:0000256" key="2">
    <source>
        <dbReference type="ARBA" id="ARBA00022723"/>
    </source>
</evidence>
<dbReference type="Pfam" id="PF13359">
    <property type="entry name" value="DDE_Tnp_4"/>
    <property type="match status" value="1"/>
</dbReference>
<feature type="region of interest" description="Disordered" evidence="7">
    <location>
        <begin position="162"/>
        <end position="212"/>
    </location>
</feature>
<comment type="cofactor">
    <cofactor evidence="1">
        <name>a divalent metal cation</name>
        <dbReference type="ChEBI" id="CHEBI:60240"/>
    </cofactor>
</comment>